<protein>
    <submittedName>
        <fullName evidence="5">Ras-induced vulval development antagonist-domain-containing protein</fullName>
    </submittedName>
</protein>
<feature type="domain" description="NF-kappa-B-activating protein C-terminal" evidence="4">
    <location>
        <begin position="387"/>
        <end position="483"/>
    </location>
</feature>
<dbReference type="PANTHER" id="PTHR13087">
    <property type="entry name" value="NF-KAPPA B ACTIVATING PROTEIN"/>
    <property type="match status" value="1"/>
</dbReference>
<comment type="caution">
    <text evidence="5">The sequence shown here is derived from an EMBL/GenBank/DDBJ whole genome shotgun (WGS) entry which is preliminary data.</text>
</comment>
<feature type="compositionally biased region" description="Pro residues" evidence="3">
    <location>
        <begin position="14"/>
        <end position="23"/>
    </location>
</feature>
<dbReference type="GO" id="GO:0010468">
    <property type="term" value="P:regulation of gene expression"/>
    <property type="evidence" value="ECO:0007669"/>
    <property type="project" value="TreeGrafter"/>
</dbReference>
<organism evidence="5 6">
    <name type="scientific">Naematelia encephala</name>
    <dbReference type="NCBI Taxonomy" id="71784"/>
    <lineage>
        <taxon>Eukaryota</taxon>
        <taxon>Fungi</taxon>
        <taxon>Dikarya</taxon>
        <taxon>Basidiomycota</taxon>
        <taxon>Agaricomycotina</taxon>
        <taxon>Tremellomycetes</taxon>
        <taxon>Tremellales</taxon>
        <taxon>Naemateliaceae</taxon>
        <taxon>Naematelia</taxon>
    </lineage>
</organism>
<dbReference type="PANTHER" id="PTHR13087:SF0">
    <property type="entry name" value="NFKB ACTIVATING PROTEIN LIKE"/>
    <property type="match status" value="1"/>
</dbReference>
<feature type="compositionally biased region" description="Basic residues" evidence="3">
    <location>
        <begin position="248"/>
        <end position="268"/>
    </location>
</feature>
<evidence type="ECO:0000313" key="5">
    <source>
        <dbReference type="EMBL" id="ORY34857.1"/>
    </source>
</evidence>
<dbReference type="GO" id="GO:0005634">
    <property type="term" value="C:nucleus"/>
    <property type="evidence" value="ECO:0007669"/>
    <property type="project" value="TreeGrafter"/>
</dbReference>
<feature type="compositionally biased region" description="Basic residues" evidence="3">
    <location>
        <begin position="314"/>
        <end position="323"/>
    </location>
</feature>
<keyword evidence="2" id="KW-0175">Coiled coil</keyword>
<keyword evidence="6" id="KW-1185">Reference proteome</keyword>
<feature type="compositionally biased region" description="Basic and acidic residues" evidence="3">
    <location>
        <begin position="74"/>
        <end position="141"/>
    </location>
</feature>
<name>A0A1Y2BJR4_9TREE</name>
<comment type="similarity">
    <text evidence="1">Belongs to the NKAP family.</text>
</comment>
<accession>A0A1Y2BJR4</accession>
<dbReference type="OrthoDB" id="273141at2759"/>
<reference evidence="5 6" key="1">
    <citation type="submission" date="2016-07" db="EMBL/GenBank/DDBJ databases">
        <title>Pervasive Adenine N6-methylation of Active Genes in Fungi.</title>
        <authorList>
            <consortium name="DOE Joint Genome Institute"/>
            <person name="Mondo S.J."/>
            <person name="Dannebaum R.O."/>
            <person name="Kuo R.C."/>
            <person name="Labutti K."/>
            <person name="Haridas S."/>
            <person name="Kuo A."/>
            <person name="Salamov A."/>
            <person name="Ahrendt S.R."/>
            <person name="Lipzen A."/>
            <person name="Sullivan W."/>
            <person name="Andreopoulos W.B."/>
            <person name="Clum A."/>
            <person name="Lindquist E."/>
            <person name="Daum C."/>
            <person name="Ramamoorthy G.K."/>
            <person name="Gryganskyi A."/>
            <person name="Culley D."/>
            <person name="Magnuson J.K."/>
            <person name="James T.Y."/>
            <person name="O'Malley M.A."/>
            <person name="Stajich J.E."/>
            <person name="Spatafora J.W."/>
            <person name="Visel A."/>
            <person name="Grigoriev I.V."/>
        </authorList>
    </citation>
    <scope>NUCLEOTIDE SEQUENCE [LARGE SCALE GENOMIC DNA]</scope>
    <source>
        <strain evidence="5 6">68-887.2</strain>
    </source>
</reference>
<dbReference type="InParanoid" id="A0A1Y2BJR4"/>
<dbReference type="EMBL" id="MCFC01000002">
    <property type="protein sequence ID" value="ORY34857.1"/>
    <property type="molecule type" value="Genomic_DNA"/>
</dbReference>
<evidence type="ECO:0000256" key="2">
    <source>
        <dbReference type="SAM" id="Coils"/>
    </source>
</evidence>
<dbReference type="AlphaFoldDB" id="A0A1Y2BJR4"/>
<feature type="compositionally biased region" description="Basic and acidic residues" evidence="3">
    <location>
        <begin position="25"/>
        <end position="65"/>
    </location>
</feature>
<proteinExistence type="inferred from homology"/>
<feature type="compositionally biased region" description="Basic residues" evidence="3">
    <location>
        <begin position="286"/>
        <end position="299"/>
    </location>
</feature>
<feature type="compositionally biased region" description="Basic and acidic residues" evidence="3">
    <location>
        <begin position="214"/>
        <end position="223"/>
    </location>
</feature>
<gene>
    <name evidence="5" type="ORF">BCR39DRAFT_515174</name>
</gene>
<dbReference type="GO" id="GO:0003682">
    <property type="term" value="F:chromatin binding"/>
    <property type="evidence" value="ECO:0007669"/>
    <property type="project" value="InterPro"/>
</dbReference>
<dbReference type="InterPro" id="IPR009269">
    <property type="entry name" value="NKAP_C"/>
</dbReference>
<evidence type="ECO:0000259" key="4">
    <source>
        <dbReference type="Pfam" id="PF06047"/>
    </source>
</evidence>
<feature type="coiled-coil region" evidence="2">
    <location>
        <begin position="443"/>
        <end position="470"/>
    </location>
</feature>
<sequence>MATVHPSRLRLVPQAPPARPPSPVSREEALRRQLLERRGRRESNGDSRDAKRVKEYEDDREADKRRATRRSRSRSRDDRDGSRRRDRSSDRRDGARHSRRSPSDEDHRAVPLKDARSPRRDDRNYRPHRDARSPRQDDRFRRPSPSYKTYSGPPPPREESFIPLNGANGPGPDLSRYGYGGDRSDLGPPRGPPPIRGGYQGGPARVGFGGVANFEERRQRREASTVSVWPPSPKEPYKDEEELDAERKARRKADRSSKRLKRSKRHTRRYSDESSSETDSEEEERRRRRRRKEKERRARARDSDEDNSEAEERRRRRKSRTKSRTKEVEDVMEEEMWVERNDRATSSPLGSAPATKKVGEEVDDGPEVGPQLPNDLSLRDRKDRTAYSHMLKGEGEAIAAFVESGERIPRRGEIGLDSTTIDAFEQAGYVMSGNRHKRMNAVRMRKENQVINAEEKRAILKLQREEKEKKEGAILMGFKEMMDESLRKQGLNKG</sequence>
<feature type="region of interest" description="Disordered" evidence="3">
    <location>
        <begin position="1"/>
        <end position="381"/>
    </location>
</feature>
<evidence type="ECO:0000256" key="3">
    <source>
        <dbReference type="SAM" id="MobiDB-lite"/>
    </source>
</evidence>
<evidence type="ECO:0000313" key="6">
    <source>
        <dbReference type="Proteomes" id="UP000193986"/>
    </source>
</evidence>
<dbReference type="Proteomes" id="UP000193986">
    <property type="component" value="Unassembled WGS sequence"/>
</dbReference>
<dbReference type="InterPro" id="IPR040466">
    <property type="entry name" value="NKAP"/>
</dbReference>
<dbReference type="Pfam" id="PF06047">
    <property type="entry name" value="Nkap_C"/>
    <property type="match status" value="1"/>
</dbReference>
<evidence type="ECO:0000256" key="1">
    <source>
        <dbReference type="ARBA" id="ARBA00009313"/>
    </source>
</evidence>
<dbReference type="STRING" id="71784.A0A1Y2BJR4"/>